<reference evidence="3" key="1">
    <citation type="submission" date="2025-08" db="UniProtKB">
        <authorList>
            <consortium name="RefSeq"/>
        </authorList>
    </citation>
    <scope>IDENTIFICATION</scope>
    <source>
        <strain evidence="3">Wakin</strain>
        <tissue evidence="3">Muscle</tissue>
    </source>
</reference>
<dbReference type="Gene3D" id="1.10.287.3160">
    <property type="match status" value="1"/>
</dbReference>
<organism evidence="2 3">
    <name type="scientific">Carassius auratus</name>
    <name type="common">Goldfish</name>
    <dbReference type="NCBI Taxonomy" id="7957"/>
    <lineage>
        <taxon>Eukaryota</taxon>
        <taxon>Metazoa</taxon>
        <taxon>Chordata</taxon>
        <taxon>Craniata</taxon>
        <taxon>Vertebrata</taxon>
        <taxon>Euteleostomi</taxon>
        <taxon>Actinopterygii</taxon>
        <taxon>Neopterygii</taxon>
        <taxon>Teleostei</taxon>
        <taxon>Ostariophysi</taxon>
        <taxon>Cypriniformes</taxon>
        <taxon>Cyprinidae</taxon>
        <taxon>Cyprininae</taxon>
        <taxon>Carassius</taxon>
    </lineage>
</organism>
<dbReference type="GeneID" id="113107622"/>
<sequence length="341" mass="37959">MAEEDDLDPQPRQPSCPVYAELVEVMERATDKLQLPWRRAQGEIVRGRLDDRFLPEHRPPAQQSLPFLPDLHSEIERAWKKPYSARIHRHQRGNFADVEGIGEYGYVSMPPVEETFANYLVSGRVSTLKAPTLPSKPLKATARLNGRAYTAAGQAGAALHTMAVLQAYQADLLQDLDQGAGLSPEAVAELRRTTDLSLRATKQTAAAIGRSMAAMVATERHLWLNLADIGEKEKSLLLDSPVSPAKLFGTSVEAVVGKFREAKARSAAFKTCIPLRSGPQPRQAGGPGPSWSEDRRQDQRSSVASRAPPPWRSRTQRRRASRKKRDLREVIQHKRCNAQRK</sequence>
<dbReference type="KEGG" id="caua:113107622"/>
<evidence type="ECO:0000256" key="1">
    <source>
        <dbReference type="SAM" id="MobiDB-lite"/>
    </source>
</evidence>
<protein>
    <submittedName>
        <fullName evidence="3">Uncharacterized protein LOC113107622</fullName>
    </submittedName>
</protein>
<proteinExistence type="predicted"/>
<gene>
    <name evidence="3" type="primary">LOC113107622</name>
</gene>
<dbReference type="OrthoDB" id="8948664at2759"/>
<evidence type="ECO:0000313" key="3">
    <source>
        <dbReference type="RefSeq" id="XP_026126050.1"/>
    </source>
</evidence>
<accession>A0A6P6Q1E7</accession>
<keyword evidence="2" id="KW-1185">Reference proteome</keyword>
<feature type="compositionally biased region" description="Basic residues" evidence="1">
    <location>
        <begin position="314"/>
        <end position="325"/>
    </location>
</feature>
<name>A0A6P6Q1E7_CARAU</name>
<dbReference type="AlphaFoldDB" id="A0A6P6Q1E7"/>
<evidence type="ECO:0000313" key="2">
    <source>
        <dbReference type="Proteomes" id="UP000515129"/>
    </source>
</evidence>
<feature type="region of interest" description="Disordered" evidence="1">
    <location>
        <begin position="273"/>
        <end position="341"/>
    </location>
</feature>
<dbReference type="Proteomes" id="UP000515129">
    <property type="component" value="Chromosome 1"/>
</dbReference>
<dbReference type="RefSeq" id="XP_026126050.1">
    <property type="nucleotide sequence ID" value="XM_026270265.1"/>
</dbReference>